<sequence length="260" mass="28566">AEGKDAKLKCFRELQVECLSILASALYALHSSLLLHRVEFNVVGRELDALEQRARSSPKASAEESEDQPVLAEFIGTLDHFQEHGPGCTAVALRRAVQVCSERADLSPQTSVTRDSLASFFRDVFREADKELLEECRAAVTLLPPDVAGAGSEEMKRLLDEARDYMESPQLLEVFRVVTASAADHIAEQLLEVDAKDVFSDGSSLPLAKLFGSFIALSKSLLDPEAEQCRSSIRRFADQSVLNQFCEGLFFQEGTLAAKA</sequence>
<comment type="caution">
    <text evidence="1">The sequence shown here is derived from an EMBL/GenBank/DDBJ whole genome shotgun (WGS) entry which is preliminary data.</text>
</comment>
<evidence type="ECO:0000313" key="1">
    <source>
        <dbReference type="EMBL" id="CAE8596800.1"/>
    </source>
</evidence>
<protein>
    <submittedName>
        <fullName evidence="1">Uncharacterized protein</fullName>
    </submittedName>
</protein>
<accession>A0A813EFE5</accession>
<proteinExistence type="predicted"/>
<gene>
    <name evidence="1" type="ORF">PGLA1383_LOCUS15260</name>
</gene>
<organism evidence="1 2">
    <name type="scientific">Polarella glacialis</name>
    <name type="common">Dinoflagellate</name>
    <dbReference type="NCBI Taxonomy" id="89957"/>
    <lineage>
        <taxon>Eukaryota</taxon>
        <taxon>Sar</taxon>
        <taxon>Alveolata</taxon>
        <taxon>Dinophyceae</taxon>
        <taxon>Suessiales</taxon>
        <taxon>Suessiaceae</taxon>
        <taxon>Polarella</taxon>
    </lineage>
</organism>
<dbReference type="PANTHER" id="PTHR28080">
    <property type="entry name" value="PEROXISOMAL BIOGENESIS FACTOR 3"/>
    <property type="match status" value="1"/>
</dbReference>
<dbReference type="PANTHER" id="PTHR28080:SF1">
    <property type="entry name" value="PEROXISOMAL BIOGENESIS FACTOR 3"/>
    <property type="match status" value="1"/>
</dbReference>
<dbReference type="OMA" id="MHFLRSR"/>
<dbReference type="EMBL" id="CAJNNV010008930">
    <property type="protein sequence ID" value="CAE8596800.1"/>
    <property type="molecule type" value="Genomic_DNA"/>
</dbReference>
<dbReference type="Proteomes" id="UP000654075">
    <property type="component" value="Unassembled WGS sequence"/>
</dbReference>
<evidence type="ECO:0000313" key="2">
    <source>
        <dbReference type="Proteomes" id="UP000654075"/>
    </source>
</evidence>
<feature type="non-terminal residue" evidence="1">
    <location>
        <position position="1"/>
    </location>
</feature>
<name>A0A813EFE5_POLGL</name>
<dbReference type="AlphaFoldDB" id="A0A813EFE5"/>
<dbReference type="GO" id="GO:0030674">
    <property type="term" value="F:protein-macromolecule adaptor activity"/>
    <property type="evidence" value="ECO:0007669"/>
    <property type="project" value="TreeGrafter"/>
</dbReference>
<keyword evidence="2" id="KW-1185">Reference proteome</keyword>
<dbReference type="OrthoDB" id="422720at2759"/>
<dbReference type="GO" id="GO:0045046">
    <property type="term" value="P:protein import into peroxisome membrane"/>
    <property type="evidence" value="ECO:0007669"/>
    <property type="project" value="TreeGrafter"/>
</dbReference>
<dbReference type="GO" id="GO:0005778">
    <property type="term" value="C:peroxisomal membrane"/>
    <property type="evidence" value="ECO:0007669"/>
    <property type="project" value="InterPro"/>
</dbReference>
<reference evidence="1" key="1">
    <citation type="submission" date="2021-02" db="EMBL/GenBank/DDBJ databases">
        <authorList>
            <person name="Dougan E. K."/>
            <person name="Rhodes N."/>
            <person name="Thang M."/>
            <person name="Chan C."/>
        </authorList>
    </citation>
    <scope>NUCLEOTIDE SEQUENCE</scope>
</reference>
<dbReference type="InterPro" id="IPR006966">
    <property type="entry name" value="Peroxin-3"/>
</dbReference>